<proteinExistence type="predicted"/>
<evidence type="ECO:0000313" key="10">
    <source>
        <dbReference type="EMBL" id="QIA63252.1"/>
    </source>
</evidence>
<feature type="transmembrane region" description="Helical" evidence="9">
    <location>
        <begin position="45"/>
        <end position="78"/>
    </location>
</feature>
<evidence type="ECO:0000256" key="4">
    <source>
        <dbReference type="ARBA" id="ARBA00022475"/>
    </source>
</evidence>
<dbReference type="RefSeq" id="WP_164648155.1">
    <property type="nucleotide sequence ID" value="NZ_CP047475.1"/>
</dbReference>
<keyword evidence="4" id="KW-1003">Cell membrane</keyword>
<gene>
    <name evidence="10" type="ORF">GT360_06865</name>
</gene>
<evidence type="ECO:0000256" key="9">
    <source>
        <dbReference type="SAM" id="Phobius"/>
    </source>
</evidence>
<organism evidence="10 11">
    <name type="scientific">Vibrio astriarenae</name>
    <dbReference type="NCBI Taxonomy" id="1481923"/>
    <lineage>
        <taxon>Bacteria</taxon>
        <taxon>Pseudomonadati</taxon>
        <taxon>Pseudomonadota</taxon>
        <taxon>Gammaproteobacteria</taxon>
        <taxon>Vibrionales</taxon>
        <taxon>Vibrionaceae</taxon>
        <taxon>Vibrio</taxon>
    </lineage>
</organism>
<evidence type="ECO:0000313" key="11">
    <source>
        <dbReference type="Proteomes" id="UP000464262"/>
    </source>
</evidence>
<dbReference type="InterPro" id="IPR048279">
    <property type="entry name" value="MdtK-like"/>
</dbReference>
<evidence type="ECO:0000256" key="7">
    <source>
        <dbReference type="ARBA" id="ARBA00023136"/>
    </source>
</evidence>
<protein>
    <recommendedName>
        <fullName evidence="2">Multidrug resistance protein NorM</fullName>
    </recommendedName>
    <alternativeName>
        <fullName evidence="8">Na(+)/drug antiporter</fullName>
    </alternativeName>
</protein>
<reference evidence="10 11" key="1">
    <citation type="submission" date="2020-01" db="EMBL/GenBank/DDBJ databases">
        <title>Whole genome and functional gene identification of agarase of Vibrio HN897.</title>
        <authorList>
            <person name="Liu Y."/>
            <person name="Zhao Z."/>
        </authorList>
    </citation>
    <scope>NUCLEOTIDE SEQUENCE [LARGE SCALE GENOMIC DNA]</scope>
    <source>
        <strain evidence="10 11">HN897</strain>
    </source>
</reference>
<keyword evidence="5 9" id="KW-0812">Transmembrane</keyword>
<feature type="transmembrane region" description="Helical" evidence="9">
    <location>
        <begin position="12"/>
        <end position="33"/>
    </location>
</feature>
<keyword evidence="3" id="KW-0813">Transport</keyword>
<dbReference type="Pfam" id="PF01554">
    <property type="entry name" value="MatE"/>
    <property type="match status" value="2"/>
</dbReference>
<dbReference type="CDD" id="cd13134">
    <property type="entry name" value="MATE_like_8"/>
    <property type="match status" value="1"/>
</dbReference>
<dbReference type="Proteomes" id="UP000464262">
    <property type="component" value="Chromosome 1"/>
</dbReference>
<evidence type="ECO:0000256" key="2">
    <source>
        <dbReference type="ARBA" id="ARBA00013489"/>
    </source>
</evidence>
<keyword evidence="11" id="KW-1185">Reference proteome</keyword>
<evidence type="ECO:0000256" key="8">
    <source>
        <dbReference type="ARBA" id="ARBA00030855"/>
    </source>
</evidence>
<dbReference type="AlphaFoldDB" id="A0A7Z2T2T9"/>
<feature type="transmembrane region" description="Helical" evidence="9">
    <location>
        <begin position="90"/>
        <end position="113"/>
    </location>
</feature>
<dbReference type="PANTHER" id="PTHR42925">
    <property type="entry name" value="MULTIDRUG AND TOXIN EFFLUX PROTEIN MATE FAMILY"/>
    <property type="match status" value="1"/>
</dbReference>
<dbReference type="GO" id="GO:0042910">
    <property type="term" value="F:xenobiotic transmembrane transporter activity"/>
    <property type="evidence" value="ECO:0007669"/>
    <property type="project" value="InterPro"/>
</dbReference>
<dbReference type="NCBIfam" id="TIGR00797">
    <property type="entry name" value="matE"/>
    <property type="match status" value="1"/>
</dbReference>
<name>A0A7Z2T2T9_9VIBR</name>
<dbReference type="InterPro" id="IPR002528">
    <property type="entry name" value="MATE_fam"/>
</dbReference>
<dbReference type="GO" id="GO:0015297">
    <property type="term" value="F:antiporter activity"/>
    <property type="evidence" value="ECO:0007669"/>
    <property type="project" value="InterPro"/>
</dbReference>
<evidence type="ECO:0000256" key="3">
    <source>
        <dbReference type="ARBA" id="ARBA00022448"/>
    </source>
</evidence>
<dbReference type="InterPro" id="IPR047135">
    <property type="entry name" value="YsiQ"/>
</dbReference>
<sequence>MSSKSQSLEGRMNIVALTWPIFIETLLRSALGVTDVFMLSGYSDLAVSAVGVVSQIVFFLIVISIMVSSGTGILIAQYNGAQQTEQSGQVGLASMILGLTVGIMLSFLMFVGAESIVDVFGLEPDVAKMGVDYFVISGVFTFNLTFSVILTTILRSHGYSRSPMVINLIAGILNIIGNYIALYQPFGLPVYGITGVAIATVFSQIVTTILLIFVLRSTDIQFPFKAWRTIPASIYRQILKIGVMNGGEILSYNLSQIALVYIVVQLGTASLAAYTYAQNITRVTFTFALALGQATQIQTSYFVGKQWLYEIFARVHKYYFVGVVTSITAIGIVILVREPIIRLFTQDPHIASLLATLLIASLLIESGRVGNLIFISALKGAGDVNYTVKMGILIMWGVSVTLGYLLGLHWGVGVLGVWLAIAADEWVRSSIMFIRWRSMHWKRYSLVSSH</sequence>
<accession>A0A7Z2T2T9</accession>
<evidence type="ECO:0000256" key="5">
    <source>
        <dbReference type="ARBA" id="ARBA00022692"/>
    </source>
</evidence>
<dbReference type="EMBL" id="CP047475">
    <property type="protein sequence ID" value="QIA63252.1"/>
    <property type="molecule type" value="Genomic_DNA"/>
</dbReference>
<feature type="transmembrane region" description="Helical" evidence="9">
    <location>
        <begin position="316"/>
        <end position="336"/>
    </location>
</feature>
<dbReference type="PANTHER" id="PTHR42925:SF1">
    <property type="entry name" value="VIRULENCE FACTOR MVIN"/>
    <property type="match status" value="1"/>
</dbReference>
<keyword evidence="7 9" id="KW-0472">Membrane</keyword>
<keyword evidence="6 9" id="KW-1133">Transmembrane helix</keyword>
<feature type="transmembrane region" description="Helical" evidence="9">
    <location>
        <begin position="133"/>
        <end position="153"/>
    </location>
</feature>
<dbReference type="PIRSF" id="PIRSF006603">
    <property type="entry name" value="DinF"/>
    <property type="match status" value="1"/>
</dbReference>
<feature type="transmembrane region" description="Helical" evidence="9">
    <location>
        <begin position="165"/>
        <end position="184"/>
    </location>
</feature>
<evidence type="ECO:0000256" key="1">
    <source>
        <dbReference type="ARBA" id="ARBA00004429"/>
    </source>
</evidence>
<dbReference type="GO" id="GO:0005886">
    <property type="term" value="C:plasma membrane"/>
    <property type="evidence" value="ECO:0007669"/>
    <property type="project" value="UniProtKB-SubCell"/>
</dbReference>
<feature type="transmembrane region" description="Helical" evidence="9">
    <location>
        <begin position="190"/>
        <end position="215"/>
    </location>
</feature>
<comment type="subcellular location">
    <subcellularLocation>
        <location evidence="1">Cell inner membrane</location>
        <topology evidence="1">Multi-pass membrane protein</topology>
    </subcellularLocation>
</comment>
<feature type="transmembrane region" description="Helical" evidence="9">
    <location>
        <begin position="386"/>
        <end position="406"/>
    </location>
</feature>
<evidence type="ECO:0000256" key="6">
    <source>
        <dbReference type="ARBA" id="ARBA00022989"/>
    </source>
</evidence>
<dbReference type="KEGG" id="vas:GT360_06865"/>